<comment type="caution">
    <text evidence="1">The sequence shown here is derived from an EMBL/GenBank/DDBJ whole genome shotgun (WGS) entry which is preliminary data.</text>
</comment>
<evidence type="ECO:0000313" key="1">
    <source>
        <dbReference type="EMBL" id="VEL22631.1"/>
    </source>
</evidence>
<name>A0A3S4ZY20_9PLAT</name>
<keyword evidence="2" id="KW-1185">Reference proteome</keyword>
<dbReference type="Proteomes" id="UP000784294">
    <property type="component" value="Unassembled WGS sequence"/>
</dbReference>
<sequence>MPTTIPAKRLGMYHVYGSTLEMIMQTMDPGLDCDPYNLDRHEADLFDGADNSLNLEGAEAQMMDFWLGHFRWAGWGGLYDPSEGKEKRELFLLDEAK</sequence>
<protein>
    <submittedName>
        <fullName evidence="1">Uncharacterized protein</fullName>
    </submittedName>
</protein>
<accession>A0A3S4ZY20</accession>
<proteinExistence type="predicted"/>
<dbReference type="EMBL" id="CAAALY010057578">
    <property type="protein sequence ID" value="VEL22631.1"/>
    <property type="molecule type" value="Genomic_DNA"/>
</dbReference>
<evidence type="ECO:0000313" key="2">
    <source>
        <dbReference type="Proteomes" id="UP000784294"/>
    </source>
</evidence>
<organism evidence="1 2">
    <name type="scientific">Protopolystoma xenopodis</name>
    <dbReference type="NCBI Taxonomy" id="117903"/>
    <lineage>
        <taxon>Eukaryota</taxon>
        <taxon>Metazoa</taxon>
        <taxon>Spiralia</taxon>
        <taxon>Lophotrochozoa</taxon>
        <taxon>Platyhelminthes</taxon>
        <taxon>Monogenea</taxon>
        <taxon>Polyopisthocotylea</taxon>
        <taxon>Polystomatidea</taxon>
        <taxon>Polystomatidae</taxon>
        <taxon>Protopolystoma</taxon>
    </lineage>
</organism>
<dbReference type="AlphaFoldDB" id="A0A3S4ZY20"/>
<reference evidence="1" key="1">
    <citation type="submission" date="2018-11" db="EMBL/GenBank/DDBJ databases">
        <authorList>
            <consortium name="Pathogen Informatics"/>
        </authorList>
    </citation>
    <scope>NUCLEOTIDE SEQUENCE</scope>
</reference>
<gene>
    <name evidence="1" type="ORF">PXEA_LOCUS16071</name>
</gene>